<sequence length="66" mass="7049">MACSVSLTNLEIPTAIPQHGLFSHLDESGDPYSRYTNMACSVTLTNQEIPTADAPTTFACSISLTN</sequence>
<protein>
    <submittedName>
        <fullName evidence="1">Uncharacterized protein</fullName>
    </submittedName>
</protein>
<dbReference type="Proteomes" id="UP001283361">
    <property type="component" value="Unassembled WGS sequence"/>
</dbReference>
<gene>
    <name evidence="1" type="ORF">RRG08_042421</name>
</gene>
<keyword evidence="2" id="KW-1185">Reference proteome</keyword>
<evidence type="ECO:0000313" key="2">
    <source>
        <dbReference type="Proteomes" id="UP001283361"/>
    </source>
</evidence>
<organism evidence="1 2">
    <name type="scientific">Elysia crispata</name>
    <name type="common">lettuce slug</name>
    <dbReference type="NCBI Taxonomy" id="231223"/>
    <lineage>
        <taxon>Eukaryota</taxon>
        <taxon>Metazoa</taxon>
        <taxon>Spiralia</taxon>
        <taxon>Lophotrochozoa</taxon>
        <taxon>Mollusca</taxon>
        <taxon>Gastropoda</taxon>
        <taxon>Heterobranchia</taxon>
        <taxon>Euthyneura</taxon>
        <taxon>Panpulmonata</taxon>
        <taxon>Sacoglossa</taxon>
        <taxon>Placobranchoidea</taxon>
        <taxon>Plakobranchidae</taxon>
        <taxon>Elysia</taxon>
    </lineage>
</organism>
<comment type="caution">
    <text evidence="1">The sequence shown here is derived from an EMBL/GenBank/DDBJ whole genome shotgun (WGS) entry which is preliminary data.</text>
</comment>
<reference evidence="1" key="1">
    <citation type="journal article" date="2023" name="G3 (Bethesda)">
        <title>A reference genome for the long-term kleptoplast-retaining sea slug Elysia crispata morphotype clarki.</title>
        <authorList>
            <person name="Eastman K.E."/>
            <person name="Pendleton A.L."/>
            <person name="Shaikh M.A."/>
            <person name="Suttiyut T."/>
            <person name="Ogas R."/>
            <person name="Tomko P."/>
            <person name="Gavelis G."/>
            <person name="Widhalm J.R."/>
            <person name="Wisecaver J.H."/>
        </authorList>
    </citation>
    <scope>NUCLEOTIDE SEQUENCE</scope>
    <source>
        <strain evidence="1">ECLA1</strain>
    </source>
</reference>
<dbReference type="EMBL" id="JAWDGP010004208">
    <property type="protein sequence ID" value="KAK3766642.1"/>
    <property type="molecule type" value="Genomic_DNA"/>
</dbReference>
<evidence type="ECO:0000313" key="1">
    <source>
        <dbReference type="EMBL" id="KAK3766642.1"/>
    </source>
</evidence>
<proteinExistence type="predicted"/>
<accession>A0AAE0ZC21</accession>
<name>A0AAE0ZC21_9GAST</name>
<dbReference type="AlphaFoldDB" id="A0AAE0ZC21"/>